<evidence type="ECO:0000313" key="3">
    <source>
        <dbReference type="Proteomes" id="UP000295649"/>
    </source>
</evidence>
<evidence type="ECO:0000256" key="1">
    <source>
        <dbReference type="SAM" id="Phobius"/>
    </source>
</evidence>
<keyword evidence="1" id="KW-0812">Transmembrane</keyword>
<keyword evidence="1" id="KW-0472">Membrane</keyword>
<dbReference type="Proteomes" id="UP000295649">
    <property type="component" value="Unassembled WGS sequence"/>
</dbReference>
<dbReference type="EMBL" id="SMCN01000001">
    <property type="protein sequence ID" value="TCV88571.1"/>
    <property type="molecule type" value="Genomic_DNA"/>
</dbReference>
<keyword evidence="3" id="KW-1185">Reference proteome</keyword>
<feature type="transmembrane region" description="Helical" evidence="1">
    <location>
        <begin position="67"/>
        <end position="86"/>
    </location>
</feature>
<name>A0ABY2CTG0_METMH</name>
<accession>A0ABY2CTG0</accession>
<comment type="caution">
    <text evidence="2">The sequence shown here is derived from an EMBL/GenBank/DDBJ whole genome shotgun (WGS) entry which is preliminary data.</text>
</comment>
<gene>
    <name evidence="2" type="ORF">EDE11_101362</name>
</gene>
<feature type="transmembrane region" description="Helical" evidence="1">
    <location>
        <begin position="23"/>
        <end position="47"/>
    </location>
</feature>
<proteinExistence type="predicted"/>
<protein>
    <submittedName>
        <fullName evidence="2">Uncharacterized protein</fullName>
    </submittedName>
</protein>
<dbReference type="RefSeq" id="WP_132324819.1">
    <property type="nucleotide sequence ID" value="NZ_LUUF01000083.1"/>
</dbReference>
<sequence>MGRRRRKSMSEDLFDVLYDLTDMFWQVGAIVSTVLMFVSFWALNLAVDQYAKASASTLLGPLAQSFGWVYFLLPLMIAAFAIFFGAKSYQAFIRDHRY</sequence>
<keyword evidence="1" id="KW-1133">Transmembrane helix</keyword>
<organism evidence="2 3">
    <name type="scientific">Methylomonas methanica</name>
    <dbReference type="NCBI Taxonomy" id="421"/>
    <lineage>
        <taxon>Bacteria</taxon>
        <taxon>Pseudomonadati</taxon>
        <taxon>Pseudomonadota</taxon>
        <taxon>Gammaproteobacteria</taxon>
        <taxon>Methylococcales</taxon>
        <taxon>Methylococcaceae</taxon>
        <taxon>Methylomonas</taxon>
    </lineage>
</organism>
<reference evidence="2 3" key="1">
    <citation type="submission" date="2019-03" db="EMBL/GenBank/DDBJ databases">
        <title>Systems level insights into methane cycling in arid and semi-arid ecosystems.</title>
        <authorList>
            <person name="Kalyuzhnaya M."/>
        </authorList>
    </citation>
    <scope>NUCLEOTIDE SEQUENCE [LARGE SCALE GENOMIC DNA]</scope>
    <source>
        <strain evidence="2 3">S-1</strain>
    </source>
</reference>
<evidence type="ECO:0000313" key="2">
    <source>
        <dbReference type="EMBL" id="TCV88571.1"/>
    </source>
</evidence>